<comment type="function">
    <text evidence="2">Catalyzes the condensation of isopentenyl diphosphate (IPP) with allylic pyrophosphates generating different type of terpenoids.</text>
</comment>
<dbReference type="InterPro" id="IPR036424">
    <property type="entry name" value="UPP_synth-like_sf"/>
</dbReference>
<dbReference type="Pfam" id="PF01255">
    <property type="entry name" value="Prenyltransf"/>
    <property type="match status" value="1"/>
</dbReference>
<dbReference type="GO" id="GO:0045547">
    <property type="term" value="F:ditrans,polycis-polyprenyl diphosphate synthase [(2E,6E)-farnesyl diphosphate specific] activity"/>
    <property type="evidence" value="ECO:0007669"/>
    <property type="project" value="TreeGrafter"/>
</dbReference>
<evidence type="ECO:0000313" key="4">
    <source>
        <dbReference type="Proteomes" id="UP000264231"/>
    </source>
</evidence>
<feature type="binding site" evidence="2">
    <location>
        <position position="15"/>
    </location>
    <ligand>
        <name>Mg(2+)</name>
        <dbReference type="ChEBI" id="CHEBI:18420"/>
    </ligand>
</feature>
<proteinExistence type="inferred from homology"/>
<dbReference type="NCBIfam" id="TIGR00055">
    <property type="entry name" value="uppS"/>
    <property type="match status" value="1"/>
</dbReference>
<dbReference type="GO" id="GO:0016094">
    <property type="term" value="P:polyprenol biosynthetic process"/>
    <property type="evidence" value="ECO:0007669"/>
    <property type="project" value="TreeGrafter"/>
</dbReference>
<dbReference type="SUPFAM" id="SSF64005">
    <property type="entry name" value="Undecaprenyl diphosphate synthase"/>
    <property type="match status" value="1"/>
</dbReference>
<dbReference type="InterPro" id="IPR001441">
    <property type="entry name" value="UPP_synth-like"/>
</dbReference>
<keyword evidence="2" id="KW-0479">Metal-binding</keyword>
<dbReference type="PROSITE" id="PS01066">
    <property type="entry name" value="UPP_SYNTHASE"/>
    <property type="match status" value="1"/>
</dbReference>
<name>A0A172XAT9_BORTU</name>
<dbReference type="InterPro" id="IPR018520">
    <property type="entry name" value="UPP_synth-like_CS"/>
</dbReference>
<feature type="binding site" evidence="2">
    <location>
        <begin position="60"/>
        <end position="62"/>
    </location>
    <ligand>
        <name>substrate</name>
    </ligand>
</feature>
<dbReference type="PANTHER" id="PTHR10291">
    <property type="entry name" value="DEHYDRODOLICHYL DIPHOSPHATE SYNTHASE FAMILY MEMBER"/>
    <property type="match status" value="1"/>
</dbReference>
<dbReference type="HAMAP" id="MF_01139">
    <property type="entry name" value="ISPT"/>
    <property type="match status" value="1"/>
</dbReference>
<feature type="binding site" evidence="2">
    <location>
        <position position="179"/>
    </location>
    <ligand>
        <name>substrate</name>
    </ligand>
</feature>
<dbReference type="GO" id="GO:0000287">
    <property type="term" value="F:magnesium ion binding"/>
    <property type="evidence" value="ECO:0007669"/>
    <property type="project" value="UniProtKB-UniRule"/>
</dbReference>
<dbReference type="Gene3D" id="3.40.1180.10">
    <property type="entry name" value="Decaprenyl diphosphate synthase-like"/>
    <property type="match status" value="1"/>
</dbReference>
<comment type="subunit">
    <text evidence="2">Homodimer.</text>
</comment>
<dbReference type="EC" id="2.5.1.-" evidence="2"/>
<feature type="binding site" evidence="2">
    <location>
        <begin position="16"/>
        <end position="19"/>
    </location>
    <ligand>
        <name>substrate</name>
    </ligand>
</feature>
<dbReference type="RefSeq" id="WP_119024039.1">
    <property type="nucleotide sequence ID" value="NZ_CP015629.1"/>
</dbReference>
<accession>A0A172XAT9</accession>
<comment type="similarity">
    <text evidence="2">Belongs to the UPP synthase family.</text>
</comment>
<dbReference type="PANTHER" id="PTHR10291:SF0">
    <property type="entry name" value="DEHYDRODOLICHYL DIPHOSPHATE SYNTHASE 2"/>
    <property type="match status" value="1"/>
</dbReference>
<feature type="binding site" evidence="2">
    <location>
        <begin position="185"/>
        <end position="187"/>
    </location>
    <ligand>
        <name>substrate</name>
    </ligand>
</feature>
<feature type="binding site" evidence="2">
    <location>
        <position position="198"/>
    </location>
    <ligand>
        <name>Mg(2+)</name>
        <dbReference type="ChEBI" id="CHEBI:18420"/>
    </ligand>
</feature>
<comment type="caution">
    <text evidence="2">Lacks conserved residue(s) required for the propagation of feature annotation.</text>
</comment>
<feature type="binding site" evidence="2">
    <location>
        <position position="64"/>
    </location>
    <ligand>
        <name>substrate</name>
    </ligand>
</feature>
<evidence type="ECO:0000313" key="3">
    <source>
        <dbReference type="EMBL" id="ANF33627.1"/>
    </source>
</evidence>
<keyword evidence="1 2" id="KW-0808">Transferase</keyword>
<dbReference type="EMBL" id="CP015629">
    <property type="protein sequence ID" value="ANF33627.1"/>
    <property type="molecule type" value="Genomic_DNA"/>
</dbReference>
<gene>
    <name evidence="3" type="ORF">A7978_00585</name>
</gene>
<dbReference type="AlphaFoldDB" id="A0A172XAT9"/>
<evidence type="ECO:0000256" key="1">
    <source>
        <dbReference type="ARBA" id="ARBA00022679"/>
    </source>
</evidence>
<feature type="active site" evidence="2">
    <location>
        <position position="15"/>
    </location>
</feature>
<reference evidence="3 4" key="1">
    <citation type="submission" date="2016-05" db="EMBL/GenBank/DDBJ databases">
        <title>Chromosome and linear plasmid sequence of a 2015 human isolate of tick-borne relapsing fever spirochete, Borrelia turicatae.</title>
        <authorList>
            <person name="Kingry L.C."/>
            <person name="Dhwani B."/>
            <person name="Replogle A."/>
            <person name="Sexton C."/>
            <person name="Rowe L."/>
            <person name="Stermole B.M."/>
            <person name="Christensen A.M."/>
            <person name="Schriefer M.E."/>
        </authorList>
    </citation>
    <scope>NUCLEOTIDE SEQUENCE [LARGE SCALE GENOMIC DNA]</scope>
    <source>
        <strain evidence="3 4">BTE5EL</strain>
    </source>
</reference>
<dbReference type="Proteomes" id="UP000264231">
    <property type="component" value="Chromosome"/>
</dbReference>
<dbReference type="NCBIfam" id="NF011410">
    <property type="entry name" value="PRK14837.1"/>
    <property type="match status" value="1"/>
</dbReference>
<feature type="binding site" evidence="2">
    <location>
        <position position="66"/>
    </location>
    <ligand>
        <name>substrate</name>
    </ligand>
</feature>
<organism evidence="3 4">
    <name type="scientific">Borrelia turicatae</name>
    <dbReference type="NCBI Taxonomy" id="142"/>
    <lineage>
        <taxon>Bacteria</taxon>
        <taxon>Pseudomonadati</taxon>
        <taxon>Spirochaetota</taxon>
        <taxon>Spirochaetia</taxon>
        <taxon>Spirochaetales</taxon>
        <taxon>Borreliaceae</taxon>
        <taxon>Borrelia</taxon>
    </lineage>
</organism>
<dbReference type="CDD" id="cd00475">
    <property type="entry name" value="Cis_IPPS"/>
    <property type="match status" value="1"/>
</dbReference>
<feature type="binding site" evidence="2">
    <location>
        <position position="32"/>
    </location>
    <ligand>
        <name>substrate</name>
    </ligand>
</feature>
<sequence>MNNNSLPMHVGIIMDGNRRWALKRGLSLFEGHKEGLKRAKEIVKYSLKLGIKYLSLYVFSTENWNRTKSEIKHLMFVIADYLSSEFEFYSTNNIKILVSGEIEALSKEVRKSIIDAIDFTKNFDGLVLNLAINYGGRNEIVRATKKILGSGLQYETLDEIVFSKFLDNPELCDLDLLIRTGGDMRISNFLLWRIAYCEFVFSSVLWPEYSVSHYDKDLECFKNRKRNFGR</sequence>
<feature type="binding site" evidence="2">
    <location>
        <position position="20"/>
    </location>
    <ligand>
        <name>substrate</name>
    </ligand>
</feature>
<feature type="active site" description="Proton acceptor" evidence="2">
    <location>
        <position position="63"/>
    </location>
</feature>
<comment type="cofactor">
    <cofactor evidence="2">
        <name>Mg(2+)</name>
        <dbReference type="ChEBI" id="CHEBI:18420"/>
    </cofactor>
    <text evidence="2">Binds 2 magnesium ions per subunit.</text>
</comment>
<protein>
    <recommendedName>
        <fullName evidence="2">Isoprenyl transferase</fullName>
        <ecNumber evidence="2">2.5.1.-</ecNumber>
    </recommendedName>
</protein>
<evidence type="ECO:0000256" key="2">
    <source>
        <dbReference type="HAMAP-Rule" id="MF_01139"/>
    </source>
</evidence>
<keyword evidence="2" id="KW-0460">Magnesium</keyword>